<dbReference type="InterPro" id="IPR001492">
    <property type="entry name" value="Flagellin"/>
</dbReference>
<comment type="function">
    <text evidence="3">Flagellin is the subunit protein which polymerizes to form the filaments of bacterial flagella.</text>
</comment>
<reference evidence="6 7" key="1">
    <citation type="journal article" date="2017" name="Front. Microbiol.">
        <title>Comparative Genomic Analysis of the Class Epsilonproteobacteria and Proposed Reclassification to Epsilonbacteraeota (phyl. nov.).</title>
        <authorList>
            <person name="Waite D.W."/>
            <person name="Vanwonterghem I."/>
            <person name="Rinke C."/>
            <person name="Parks D.H."/>
            <person name="Zhang Y."/>
            <person name="Takai K."/>
            <person name="Sievert S.M."/>
            <person name="Simon J."/>
            <person name="Campbell B.J."/>
            <person name="Hanson T.E."/>
            <person name="Woyke T."/>
            <person name="Klotz M.G."/>
            <person name="Hugenholtz P."/>
        </authorList>
    </citation>
    <scope>NUCLEOTIDE SEQUENCE [LARGE SCALE GENOMIC DNA]</scope>
    <source>
        <strain evidence="6">UBA12443</strain>
    </source>
</reference>
<comment type="similarity">
    <text evidence="1 3">Belongs to the bacterial flagellin family.</text>
</comment>
<dbReference type="AlphaFoldDB" id="A0A2D3WN63"/>
<name>A0A2D3WN63_9BACT</name>
<dbReference type="EMBL" id="DLUI01000071">
    <property type="protein sequence ID" value="DAB38619.1"/>
    <property type="molecule type" value="Genomic_DNA"/>
</dbReference>
<dbReference type="Pfam" id="PF00700">
    <property type="entry name" value="Flagellin_C"/>
    <property type="match status" value="1"/>
</dbReference>
<dbReference type="GO" id="GO:0005198">
    <property type="term" value="F:structural molecule activity"/>
    <property type="evidence" value="ECO:0007669"/>
    <property type="project" value="UniProtKB-UniRule"/>
</dbReference>
<feature type="domain" description="Flagellin N-terminal" evidence="4">
    <location>
        <begin position="19"/>
        <end position="132"/>
    </location>
</feature>
<accession>A0A2D3WN63</accession>
<dbReference type="Proteomes" id="UP000228859">
    <property type="component" value="Unassembled WGS sequence"/>
</dbReference>
<dbReference type="PANTHER" id="PTHR42792">
    <property type="entry name" value="FLAGELLIN"/>
    <property type="match status" value="1"/>
</dbReference>
<dbReference type="SUPFAM" id="SSF64518">
    <property type="entry name" value="Phase 1 flagellin"/>
    <property type="match status" value="1"/>
</dbReference>
<evidence type="ECO:0000256" key="1">
    <source>
        <dbReference type="ARBA" id="ARBA00005709"/>
    </source>
</evidence>
<evidence type="ECO:0000259" key="5">
    <source>
        <dbReference type="Pfam" id="PF00700"/>
    </source>
</evidence>
<evidence type="ECO:0000256" key="2">
    <source>
        <dbReference type="ARBA" id="ARBA00023143"/>
    </source>
</evidence>
<comment type="caution">
    <text evidence="6">The sequence shown here is derived from an EMBL/GenBank/DDBJ whole genome shotgun (WGS) entry which is preliminary data.</text>
</comment>
<dbReference type="Pfam" id="PF00669">
    <property type="entry name" value="Flagellin_N"/>
    <property type="match status" value="1"/>
</dbReference>
<organism evidence="6 7">
    <name type="scientific">Sulfuricurvum kujiense</name>
    <dbReference type="NCBI Taxonomy" id="148813"/>
    <lineage>
        <taxon>Bacteria</taxon>
        <taxon>Pseudomonadati</taxon>
        <taxon>Campylobacterota</taxon>
        <taxon>Epsilonproteobacteria</taxon>
        <taxon>Campylobacterales</taxon>
        <taxon>Sulfurimonadaceae</taxon>
        <taxon>Sulfuricurvum</taxon>
    </lineage>
</organism>
<dbReference type="RefSeq" id="WP_294893304.1">
    <property type="nucleotide sequence ID" value="NZ_DLUI01000071.1"/>
</dbReference>
<dbReference type="InterPro" id="IPR046358">
    <property type="entry name" value="Flagellin_C"/>
</dbReference>
<keyword evidence="3" id="KW-0964">Secreted</keyword>
<proteinExistence type="inferred from homology"/>
<protein>
    <recommendedName>
        <fullName evidence="3">Flagellin</fullName>
    </recommendedName>
</protein>
<evidence type="ECO:0000313" key="7">
    <source>
        <dbReference type="Proteomes" id="UP000228859"/>
    </source>
</evidence>
<dbReference type="Gene3D" id="1.20.1330.10">
    <property type="entry name" value="f41 fragment of flagellin, N-terminal domain"/>
    <property type="match status" value="1"/>
</dbReference>
<feature type="domain" description="Flagellin C-terminal" evidence="5">
    <location>
        <begin position="166"/>
        <end position="247"/>
    </location>
</feature>
<dbReference type="GO" id="GO:0009288">
    <property type="term" value="C:bacterial-type flagellum"/>
    <property type="evidence" value="ECO:0007669"/>
    <property type="project" value="UniProtKB-SubCell"/>
</dbReference>
<sequence length="248" mass="26819">MQLNTQFNPLPQMNAETSKRDKALDKIATAVELKLEDSSSRTIADMLQNQISTMSQGLMNANDGISMMQIAGGTMNSLSDQTQKLNDLSVRYNSDTLNTSQKEILQNEFSRTVESMQQSIEGSSFNGKSLFGSSPTFSLGESSISASIPNLSPSSLSIENQDGIQAYRDSLAQANSDVGSTTNALFSATNVLLTQITETAAAKSQMADTDMANAVKDFQQSNLKLDISQIAIAHQNDMLRQNVTRLLG</sequence>
<gene>
    <name evidence="6" type="ORF">CFH83_04850</name>
</gene>
<evidence type="ECO:0000313" key="6">
    <source>
        <dbReference type="EMBL" id="DAB38619.1"/>
    </source>
</evidence>
<evidence type="ECO:0000256" key="3">
    <source>
        <dbReference type="RuleBase" id="RU362073"/>
    </source>
</evidence>
<dbReference type="GO" id="GO:0005576">
    <property type="term" value="C:extracellular region"/>
    <property type="evidence" value="ECO:0007669"/>
    <property type="project" value="UniProtKB-SubCell"/>
</dbReference>
<dbReference type="PANTHER" id="PTHR42792:SF2">
    <property type="entry name" value="FLAGELLIN"/>
    <property type="match status" value="1"/>
</dbReference>
<keyword evidence="2 3" id="KW-0975">Bacterial flagellum</keyword>
<dbReference type="InterPro" id="IPR001029">
    <property type="entry name" value="Flagellin_N"/>
</dbReference>
<comment type="subcellular location">
    <subcellularLocation>
        <location evidence="3">Secreted</location>
    </subcellularLocation>
    <subcellularLocation>
        <location evidence="3">Bacterial flagellum</location>
    </subcellularLocation>
</comment>
<evidence type="ECO:0000259" key="4">
    <source>
        <dbReference type="Pfam" id="PF00669"/>
    </source>
</evidence>